<proteinExistence type="predicted"/>
<dbReference type="InterPro" id="IPR056324">
    <property type="entry name" value="Microp_apicomplexa_19"/>
</dbReference>
<sequence length="580" mass="61063">MMTGVDFERAKRTEASDPVAENIFMTGKAWEFLTHKVFEGEAGSSFLMAAGAVAIAVLCGRERRAGVLARSLQQHLGGSHRALRGQRHVGGLEVLENPRRQLGALVRATVARVGENHEPEVALVANDAAHALRSLPHGVKGHELVLEDAVVGLRKTSLEDAREGVLEGHADENHTPAVVAVEVDALGHLPPANGEEQPAATDVAGLAIVVERQGRGDDVLGLHENQLVLHYRGDDAALVPVGHNLLHVGVAGEEADDAVGDVPAQLDEQAPVVAEHGDVVAQVELGGHLQLVGALGDDEGAEAVAVHGHGQRLGERGSEVENLGVHFQGRNGPRGENDGLEVVDDGLHGDRGVEAAELQQGLVEGALRVGLDNDNESGRVGAHQGAKVDHQLNGGEVADGGDLERVEQGLHPAEVLVALSELAHVILDFGEVAEGLVQGVVVELHAHRLDADVVDVVGLVEDHDNRQLALLVALRVGFLPLVLVHVGGQRRVEVGKRRLGDLGVQEVLVVEHDHVGHVQRLARCEVGAYGSGDAADGVPEVGAVLLQALQRVHAWVRSVVRVSGLPAGMSVGFQMRSRCS</sequence>
<dbReference type="EMBL" id="BPLF01000005">
    <property type="protein sequence ID" value="GIX65787.1"/>
    <property type="molecule type" value="Genomic_DNA"/>
</dbReference>
<feature type="domain" description="Microprotein" evidence="1">
    <location>
        <begin position="5"/>
        <end position="79"/>
    </location>
</feature>
<dbReference type="Proteomes" id="UP001497744">
    <property type="component" value="Unassembled WGS sequence"/>
</dbReference>
<evidence type="ECO:0000259" key="1">
    <source>
        <dbReference type="Pfam" id="PF23533"/>
    </source>
</evidence>
<gene>
    <name evidence="2" type="ORF">BcabD6B2_52220</name>
</gene>
<dbReference type="AlphaFoldDB" id="A0AAV4M1K9"/>
<comment type="caution">
    <text evidence="2">The sequence shown here is derived from an EMBL/GenBank/DDBJ whole genome shotgun (WGS) entry which is preliminary data.</text>
</comment>
<keyword evidence="3" id="KW-1185">Reference proteome</keyword>
<protein>
    <submittedName>
        <fullName evidence="2">Cytoplasmic protein Cyt16</fullName>
    </submittedName>
</protein>
<name>A0AAV4M1K9_BABCB</name>
<evidence type="ECO:0000313" key="2">
    <source>
        <dbReference type="EMBL" id="GIX65787.1"/>
    </source>
</evidence>
<reference evidence="2 3" key="1">
    <citation type="submission" date="2021-06" db="EMBL/GenBank/DDBJ databases">
        <title>Genome sequence of Babesia caballi.</title>
        <authorList>
            <person name="Yamagishi J."/>
            <person name="Kidaka T."/>
            <person name="Ochi A."/>
        </authorList>
    </citation>
    <scope>NUCLEOTIDE SEQUENCE [LARGE SCALE GENOMIC DNA]</scope>
    <source>
        <strain evidence="2">USDA-D6B2</strain>
    </source>
</reference>
<accession>A0AAV4M1K9</accession>
<dbReference type="Pfam" id="PF23533">
    <property type="entry name" value="Microp_apicomplexa_19"/>
    <property type="match status" value="1"/>
</dbReference>
<dbReference type="RefSeq" id="XP_067717856.1">
    <property type="nucleotide sequence ID" value="XM_067861755.1"/>
</dbReference>
<organism evidence="2 3">
    <name type="scientific">Babesia caballi</name>
    <dbReference type="NCBI Taxonomy" id="5871"/>
    <lineage>
        <taxon>Eukaryota</taxon>
        <taxon>Sar</taxon>
        <taxon>Alveolata</taxon>
        <taxon>Apicomplexa</taxon>
        <taxon>Aconoidasida</taxon>
        <taxon>Piroplasmida</taxon>
        <taxon>Babesiidae</taxon>
        <taxon>Babesia</taxon>
    </lineage>
</organism>
<dbReference type="GeneID" id="94197268"/>
<evidence type="ECO:0000313" key="3">
    <source>
        <dbReference type="Proteomes" id="UP001497744"/>
    </source>
</evidence>